<comment type="caution">
    <text evidence="1">The sequence shown here is derived from an EMBL/GenBank/DDBJ whole genome shotgun (WGS) entry which is preliminary data.</text>
</comment>
<dbReference type="EMBL" id="VOOR01000031">
    <property type="protein sequence ID" value="TXB62386.1"/>
    <property type="molecule type" value="Genomic_DNA"/>
</dbReference>
<dbReference type="RefSeq" id="WP_147168293.1">
    <property type="nucleotide sequence ID" value="NZ_VOOR01000031.1"/>
</dbReference>
<accession>A0A5C6RIZ0</accession>
<reference evidence="1 2" key="1">
    <citation type="submission" date="2019-08" db="EMBL/GenBank/DDBJ databases">
        <title>Genome of Phaeodactylibacter luteus.</title>
        <authorList>
            <person name="Bowman J.P."/>
        </authorList>
    </citation>
    <scope>NUCLEOTIDE SEQUENCE [LARGE SCALE GENOMIC DNA]</scope>
    <source>
        <strain evidence="1 2">KCTC 42180</strain>
    </source>
</reference>
<evidence type="ECO:0000313" key="2">
    <source>
        <dbReference type="Proteomes" id="UP000321580"/>
    </source>
</evidence>
<organism evidence="1 2">
    <name type="scientific">Phaeodactylibacter luteus</name>
    <dbReference type="NCBI Taxonomy" id="1564516"/>
    <lineage>
        <taxon>Bacteria</taxon>
        <taxon>Pseudomonadati</taxon>
        <taxon>Bacteroidota</taxon>
        <taxon>Saprospiria</taxon>
        <taxon>Saprospirales</taxon>
        <taxon>Haliscomenobacteraceae</taxon>
        <taxon>Phaeodactylibacter</taxon>
    </lineage>
</organism>
<protein>
    <submittedName>
        <fullName evidence="1">Uncharacterized protein</fullName>
    </submittedName>
</protein>
<evidence type="ECO:0000313" key="1">
    <source>
        <dbReference type="EMBL" id="TXB62386.1"/>
    </source>
</evidence>
<keyword evidence="2" id="KW-1185">Reference proteome</keyword>
<name>A0A5C6RIZ0_9BACT</name>
<dbReference type="OrthoDB" id="1492416at2"/>
<dbReference type="Proteomes" id="UP000321580">
    <property type="component" value="Unassembled WGS sequence"/>
</dbReference>
<sequence>MKKNGLPIFVFFVLLIPFLLKHKSSSFEIYPSIVMPVGASLMDLRDSISYITDELYGEKEGKVQRIDVCLFLAPIPRWYFPAIIKSSFGLEPVEKVYSVQGFPFSMRNYNRFSEEELTKTKKMYRSRLKAMGFNDSYFLYRRYAVKIEGDSIKAKKIYENAYCL</sequence>
<gene>
    <name evidence="1" type="ORF">FRY97_14600</name>
</gene>
<dbReference type="AlphaFoldDB" id="A0A5C6RIZ0"/>
<proteinExistence type="predicted"/>